<proteinExistence type="predicted"/>
<accession>A0A8J6HP21</accession>
<name>A0A8J6HP21_TENMO</name>
<feature type="region of interest" description="Disordered" evidence="1">
    <location>
        <begin position="23"/>
        <end position="67"/>
    </location>
</feature>
<keyword evidence="3" id="KW-1185">Reference proteome</keyword>
<dbReference type="Proteomes" id="UP000719412">
    <property type="component" value="Unassembled WGS sequence"/>
</dbReference>
<evidence type="ECO:0000313" key="2">
    <source>
        <dbReference type="EMBL" id="KAH0817068.1"/>
    </source>
</evidence>
<evidence type="ECO:0000313" key="3">
    <source>
        <dbReference type="Proteomes" id="UP000719412"/>
    </source>
</evidence>
<dbReference type="EMBL" id="JABDTM020020375">
    <property type="protein sequence ID" value="KAH0817068.1"/>
    <property type="molecule type" value="Genomic_DNA"/>
</dbReference>
<comment type="caution">
    <text evidence="2">The sequence shown here is derived from an EMBL/GenBank/DDBJ whole genome shotgun (WGS) entry which is preliminary data.</text>
</comment>
<dbReference type="AlphaFoldDB" id="A0A8J6HP21"/>
<evidence type="ECO:0000256" key="1">
    <source>
        <dbReference type="SAM" id="MobiDB-lite"/>
    </source>
</evidence>
<organism evidence="2 3">
    <name type="scientific">Tenebrio molitor</name>
    <name type="common">Yellow mealworm beetle</name>
    <dbReference type="NCBI Taxonomy" id="7067"/>
    <lineage>
        <taxon>Eukaryota</taxon>
        <taxon>Metazoa</taxon>
        <taxon>Ecdysozoa</taxon>
        <taxon>Arthropoda</taxon>
        <taxon>Hexapoda</taxon>
        <taxon>Insecta</taxon>
        <taxon>Pterygota</taxon>
        <taxon>Neoptera</taxon>
        <taxon>Endopterygota</taxon>
        <taxon>Coleoptera</taxon>
        <taxon>Polyphaga</taxon>
        <taxon>Cucujiformia</taxon>
        <taxon>Tenebrionidae</taxon>
        <taxon>Tenebrio</taxon>
    </lineage>
</organism>
<reference evidence="2" key="2">
    <citation type="submission" date="2021-08" db="EMBL/GenBank/DDBJ databases">
        <authorList>
            <person name="Eriksson T."/>
        </authorList>
    </citation>
    <scope>NUCLEOTIDE SEQUENCE</scope>
    <source>
        <strain evidence="2">Stoneville</strain>
        <tissue evidence="2">Whole head</tissue>
    </source>
</reference>
<protein>
    <submittedName>
        <fullName evidence="2">Uncharacterized protein</fullName>
    </submittedName>
</protein>
<gene>
    <name evidence="2" type="ORF">GEV33_005723</name>
</gene>
<sequence length="100" mass="11287">MRCSDNYRDALSRNGIRTRSIVCSPRFGGNKKNPSRAEIRGLGRRPPSGPLCRKSRAANHVRGVRDPQSSGVAVRHIIRLGHRQTNYRCVRNIVSFPVKH</sequence>
<reference evidence="2" key="1">
    <citation type="journal article" date="2020" name="J Insects Food Feed">
        <title>The yellow mealworm (Tenebrio molitor) genome: a resource for the emerging insects as food and feed industry.</title>
        <authorList>
            <person name="Eriksson T."/>
            <person name="Andere A."/>
            <person name="Kelstrup H."/>
            <person name="Emery V."/>
            <person name="Picard C."/>
        </authorList>
    </citation>
    <scope>NUCLEOTIDE SEQUENCE</scope>
    <source>
        <strain evidence="2">Stoneville</strain>
        <tissue evidence="2">Whole head</tissue>
    </source>
</reference>